<keyword evidence="2" id="KW-1185">Reference proteome</keyword>
<reference evidence="1 2" key="1">
    <citation type="submission" date="2023-10" db="EMBL/GenBank/DDBJ databases">
        <title>Virgibacillus halophilus 5B73C genome.</title>
        <authorList>
            <person name="Miliotis G."/>
            <person name="Sengupta P."/>
            <person name="Hameed A."/>
            <person name="Chuvochina M."/>
            <person name="Mcdonagh F."/>
            <person name="Simpson A.C."/>
            <person name="Singh N.K."/>
            <person name="Rekha P.D."/>
            <person name="Raman K."/>
            <person name="Hugenholtz P."/>
            <person name="Venkateswaran K."/>
        </authorList>
    </citation>
    <scope>NUCLEOTIDE SEQUENCE [LARGE SCALE GENOMIC DNA]</scope>
    <source>
        <strain evidence="1 2">5B73C</strain>
    </source>
</reference>
<comment type="caution">
    <text evidence="1">The sequence shown here is derived from an EMBL/GenBank/DDBJ whole genome shotgun (WGS) entry which is preliminary data.</text>
</comment>
<dbReference type="Gene3D" id="3.40.50.720">
    <property type="entry name" value="NAD(P)-binding Rossmann-like Domain"/>
    <property type="match status" value="1"/>
</dbReference>
<proteinExistence type="predicted"/>
<protein>
    <recommendedName>
        <fullName evidence="3">Short chain dehydrogenase</fullName>
    </recommendedName>
</protein>
<dbReference type="Proteomes" id="UP001281447">
    <property type="component" value="Unassembled WGS sequence"/>
</dbReference>
<gene>
    <name evidence="1" type="ORF">RWE15_21480</name>
</gene>
<name>A0ABU5CAQ6_9BACI</name>
<dbReference type="InterPro" id="IPR036291">
    <property type="entry name" value="NAD(P)-bd_dom_sf"/>
</dbReference>
<dbReference type="SUPFAM" id="SSF51735">
    <property type="entry name" value="NAD(P)-binding Rossmann-fold domains"/>
    <property type="match status" value="1"/>
</dbReference>
<sequence length="47" mass="5053">MGENVLIVGASGDIGSSIAETLADSGYNLILHYNNTIEKNKRNTTTR</sequence>
<organism evidence="1 2">
    <name type="scientific">Tigheibacillus halophilus</name>
    <dbReference type="NCBI Taxonomy" id="361280"/>
    <lineage>
        <taxon>Bacteria</taxon>
        <taxon>Bacillati</taxon>
        <taxon>Bacillota</taxon>
        <taxon>Bacilli</taxon>
        <taxon>Bacillales</taxon>
        <taxon>Bacillaceae</taxon>
        <taxon>Tigheibacillus</taxon>
    </lineage>
</organism>
<dbReference type="EMBL" id="JAWDIP010000004">
    <property type="protein sequence ID" value="MDY0396425.1"/>
    <property type="molecule type" value="Genomic_DNA"/>
</dbReference>
<evidence type="ECO:0000313" key="1">
    <source>
        <dbReference type="EMBL" id="MDY0396425.1"/>
    </source>
</evidence>
<accession>A0ABU5CAQ6</accession>
<evidence type="ECO:0000313" key="2">
    <source>
        <dbReference type="Proteomes" id="UP001281447"/>
    </source>
</evidence>
<evidence type="ECO:0008006" key="3">
    <source>
        <dbReference type="Google" id="ProtNLM"/>
    </source>
</evidence>